<proteinExistence type="predicted"/>
<protein>
    <submittedName>
        <fullName evidence="2">Uncharacterized protein</fullName>
    </submittedName>
</protein>
<dbReference type="AlphaFoldDB" id="A0A165QW44"/>
<sequence length="178" mass="19031">MPGHRAWTHRLPTASLSARGLQRAGPSAYSTADCPRRSPPPCPATQTHCAHAGRHPLTCGRAGFPGRLQRTGRPWGLRRLIVPIPVDVASQAPLVRVSWTSRSAGVRTADGAALWTRSAASAPVSVRRRQRCARRTYGCDTVTRTGSSIARNGAIDVQRPMAAAPVVIVCSTRPFQGP</sequence>
<dbReference type="Proteomes" id="UP000076727">
    <property type="component" value="Unassembled WGS sequence"/>
</dbReference>
<organism evidence="2 3">
    <name type="scientific">Daedalea quercina L-15889</name>
    <dbReference type="NCBI Taxonomy" id="1314783"/>
    <lineage>
        <taxon>Eukaryota</taxon>
        <taxon>Fungi</taxon>
        <taxon>Dikarya</taxon>
        <taxon>Basidiomycota</taxon>
        <taxon>Agaricomycotina</taxon>
        <taxon>Agaricomycetes</taxon>
        <taxon>Polyporales</taxon>
        <taxon>Fomitopsis</taxon>
    </lineage>
</organism>
<evidence type="ECO:0000313" key="3">
    <source>
        <dbReference type="Proteomes" id="UP000076727"/>
    </source>
</evidence>
<name>A0A165QW44_9APHY</name>
<keyword evidence="3" id="KW-1185">Reference proteome</keyword>
<reference evidence="2 3" key="1">
    <citation type="journal article" date="2016" name="Mol. Biol. Evol.">
        <title>Comparative Genomics of Early-Diverging Mushroom-Forming Fungi Provides Insights into the Origins of Lignocellulose Decay Capabilities.</title>
        <authorList>
            <person name="Nagy L.G."/>
            <person name="Riley R."/>
            <person name="Tritt A."/>
            <person name="Adam C."/>
            <person name="Daum C."/>
            <person name="Floudas D."/>
            <person name="Sun H."/>
            <person name="Yadav J.S."/>
            <person name="Pangilinan J."/>
            <person name="Larsson K.H."/>
            <person name="Matsuura K."/>
            <person name="Barry K."/>
            <person name="Labutti K."/>
            <person name="Kuo R."/>
            <person name="Ohm R.A."/>
            <person name="Bhattacharya S.S."/>
            <person name="Shirouzu T."/>
            <person name="Yoshinaga Y."/>
            <person name="Martin F.M."/>
            <person name="Grigoriev I.V."/>
            <person name="Hibbett D.S."/>
        </authorList>
    </citation>
    <scope>NUCLEOTIDE SEQUENCE [LARGE SCALE GENOMIC DNA]</scope>
    <source>
        <strain evidence="2 3">L-15889</strain>
    </source>
</reference>
<dbReference type="EMBL" id="KV429054">
    <property type="protein sequence ID" value="KZT70006.1"/>
    <property type="molecule type" value="Genomic_DNA"/>
</dbReference>
<accession>A0A165QW44</accession>
<gene>
    <name evidence="2" type="ORF">DAEQUDRAFT_235656</name>
</gene>
<evidence type="ECO:0000256" key="1">
    <source>
        <dbReference type="SAM" id="MobiDB-lite"/>
    </source>
</evidence>
<feature type="region of interest" description="Disordered" evidence="1">
    <location>
        <begin position="19"/>
        <end position="39"/>
    </location>
</feature>
<evidence type="ECO:0000313" key="2">
    <source>
        <dbReference type="EMBL" id="KZT70006.1"/>
    </source>
</evidence>